<protein>
    <submittedName>
        <fullName evidence="1">Uncharacterized protein</fullName>
    </submittedName>
</protein>
<sequence length="110" mass="12601">MAGIICFKVKWPLPRSPVNQLGKRGSFARRCCKCRPVQSRLSGESVVLVVERGCRKQPSDLKRRGDCMPFRRKRLKCSDILEEVDASPRDIWIPYETNCPYTLTNTVVTT</sequence>
<keyword evidence="2" id="KW-1185">Reference proteome</keyword>
<gene>
    <name evidence="1" type="ORF">TIFTF001_015731</name>
</gene>
<evidence type="ECO:0000313" key="2">
    <source>
        <dbReference type="Proteomes" id="UP001187192"/>
    </source>
</evidence>
<accession>A0AA88A508</accession>
<organism evidence="1 2">
    <name type="scientific">Ficus carica</name>
    <name type="common">Common fig</name>
    <dbReference type="NCBI Taxonomy" id="3494"/>
    <lineage>
        <taxon>Eukaryota</taxon>
        <taxon>Viridiplantae</taxon>
        <taxon>Streptophyta</taxon>
        <taxon>Embryophyta</taxon>
        <taxon>Tracheophyta</taxon>
        <taxon>Spermatophyta</taxon>
        <taxon>Magnoliopsida</taxon>
        <taxon>eudicotyledons</taxon>
        <taxon>Gunneridae</taxon>
        <taxon>Pentapetalae</taxon>
        <taxon>rosids</taxon>
        <taxon>fabids</taxon>
        <taxon>Rosales</taxon>
        <taxon>Moraceae</taxon>
        <taxon>Ficeae</taxon>
        <taxon>Ficus</taxon>
    </lineage>
</organism>
<dbReference type="AlphaFoldDB" id="A0AA88A508"/>
<proteinExistence type="predicted"/>
<comment type="caution">
    <text evidence="1">The sequence shown here is derived from an EMBL/GenBank/DDBJ whole genome shotgun (WGS) entry which is preliminary data.</text>
</comment>
<dbReference type="Proteomes" id="UP001187192">
    <property type="component" value="Unassembled WGS sequence"/>
</dbReference>
<evidence type="ECO:0000313" key="1">
    <source>
        <dbReference type="EMBL" id="GMN46547.1"/>
    </source>
</evidence>
<dbReference type="EMBL" id="BTGU01000023">
    <property type="protein sequence ID" value="GMN46547.1"/>
    <property type="molecule type" value="Genomic_DNA"/>
</dbReference>
<reference evidence="1" key="1">
    <citation type="submission" date="2023-07" db="EMBL/GenBank/DDBJ databases">
        <title>draft genome sequence of fig (Ficus carica).</title>
        <authorList>
            <person name="Takahashi T."/>
            <person name="Nishimura K."/>
        </authorList>
    </citation>
    <scope>NUCLEOTIDE SEQUENCE</scope>
</reference>
<name>A0AA88A508_FICCA</name>